<keyword evidence="1" id="KW-1133">Transmembrane helix</keyword>
<sequence length="60" mass="6720">MKTVIKLRDDNGRIIATARSEADKTLPEIIGDILIAAGLVWIAVEAAELFRWLVLLQYKP</sequence>
<protein>
    <submittedName>
        <fullName evidence="2">Uncharacterized protein</fullName>
    </submittedName>
</protein>
<proteinExistence type="predicted"/>
<dbReference type="RefSeq" id="WP_234540653.1">
    <property type="nucleotide sequence ID" value="NZ_CAKMAB010000040.1"/>
</dbReference>
<evidence type="ECO:0000256" key="1">
    <source>
        <dbReference type="SAM" id="Phobius"/>
    </source>
</evidence>
<reference evidence="2" key="1">
    <citation type="submission" date="2021-12" db="EMBL/GenBank/DDBJ databases">
        <authorList>
            <person name="Criscuolo A."/>
        </authorList>
    </citation>
    <scope>NUCLEOTIDE SEQUENCE</scope>
    <source>
        <strain evidence="2">CIP111894</strain>
    </source>
</reference>
<keyword evidence="1" id="KW-0472">Membrane</keyword>
<feature type="transmembrane region" description="Helical" evidence="1">
    <location>
        <begin position="33"/>
        <end position="54"/>
    </location>
</feature>
<organism evidence="2 3">
    <name type="scientific">Paenibacillus pseudetheri</name>
    <dbReference type="NCBI Taxonomy" id="2897682"/>
    <lineage>
        <taxon>Bacteria</taxon>
        <taxon>Bacillati</taxon>
        <taxon>Bacillota</taxon>
        <taxon>Bacilli</taxon>
        <taxon>Bacillales</taxon>
        <taxon>Paenibacillaceae</taxon>
        <taxon>Paenibacillus</taxon>
    </lineage>
</organism>
<keyword evidence="3" id="KW-1185">Reference proteome</keyword>
<name>A0ABM9BJ96_9BACL</name>
<dbReference type="EMBL" id="CAKMAB010000040">
    <property type="protein sequence ID" value="CAH1058796.1"/>
    <property type="molecule type" value="Genomic_DNA"/>
</dbReference>
<gene>
    <name evidence="2" type="ORF">PAECIP111894_04982</name>
</gene>
<keyword evidence="1" id="KW-0812">Transmembrane</keyword>
<evidence type="ECO:0000313" key="2">
    <source>
        <dbReference type="EMBL" id="CAH1058796.1"/>
    </source>
</evidence>
<accession>A0ABM9BJ96</accession>
<comment type="caution">
    <text evidence="2">The sequence shown here is derived from an EMBL/GenBank/DDBJ whole genome shotgun (WGS) entry which is preliminary data.</text>
</comment>
<evidence type="ECO:0000313" key="3">
    <source>
        <dbReference type="Proteomes" id="UP000838749"/>
    </source>
</evidence>
<dbReference type="Proteomes" id="UP000838749">
    <property type="component" value="Unassembled WGS sequence"/>
</dbReference>